<protein>
    <submittedName>
        <fullName evidence="2">Uncharacterized protein</fullName>
    </submittedName>
</protein>
<dbReference type="PANTHER" id="PTHR13582">
    <property type="entry name" value="M-PHASE PHOSPHOPROTEIN 6"/>
    <property type="match status" value="1"/>
</dbReference>
<gene>
    <name evidence="2" type="ORF">V8G54_026929</name>
</gene>
<sequence length="234" mass="25734">MDITPPYTAVSTVAGGTTGVGAYLCKNATIVNIEEEEINLKGEVESAMARRELSSTLKNLKFMQRAAVREEKTKREEEIKPDVSIVTTPTTVTRKCVVIMEGDPHPGALKGRMSFQSFNPSVDKLNEEEARLRQPAAETTVSRNQNASVSVRENNFSVESPESVNVNKKNVVNGNVKRKQSEVASEARYPNKSPKSDHDDKQSLPSSSLGTFKKPGGDKLDWNVLRPSSVNQSR</sequence>
<evidence type="ECO:0000313" key="3">
    <source>
        <dbReference type="Proteomes" id="UP001374535"/>
    </source>
</evidence>
<dbReference type="GO" id="GO:0000460">
    <property type="term" value="P:maturation of 5.8S rRNA"/>
    <property type="evidence" value="ECO:0007669"/>
    <property type="project" value="TreeGrafter"/>
</dbReference>
<dbReference type="InterPro" id="IPR019324">
    <property type="entry name" value="MPP6"/>
</dbReference>
<keyword evidence="3" id="KW-1185">Reference proteome</keyword>
<name>A0AAQ3N1Q3_VIGMU</name>
<dbReference type="Proteomes" id="UP001374535">
    <property type="component" value="Chromosome 8"/>
</dbReference>
<proteinExistence type="predicted"/>
<accession>A0AAQ3N1Q3</accession>
<evidence type="ECO:0000313" key="2">
    <source>
        <dbReference type="EMBL" id="WVZ00860.1"/>
    </source>
</evidence>
<reference evidence="2 3" key="1">
    <citation type="journal article" date="2023" name="Life. Sci Alliance">
        <title>Evolutionary insights into 3D genome organization and epigenetic landscape of Vigna mungo.</title>
        <authorList>
            <person name="Junaid A."/>
            <person name="Singh B."/>
            <person name="Bhatia S."/>
        </authorList>
    </citation>
    <scope>NUCLEOTIDE SEQUENCE [LARGE SCALE GENOMIC DNA]</scope>
    <source>
        <strain evidence="2">Urdbean</strain>
    </source>
</reference>
<evidence type="ECO:0000256" key="1">
    <source>
        <dbReference type="SAM" id="MobiDB-lite"/>
    </source>
</evidence>
<feature type="compositionally biased region" description="Polar residues" evidence="1">
    <location>
        <begin position="137"/>
        <end position="163"/>
    </location>
</feature>
<dbReference type="Pfam" id="PF10175">
    <property type="entry name" value="MPP6"/>
    <property type="match status" value="1"/>
</dbReference>
<feature type="compositionally biased region" description="Low complexity" evidence="1">
    <location>
        <begin position="164"/>
        <end position="175"/>
    </location>
</feature>
<dbReference type="EMBL" id="CP144693">
    <property type="protein sequence ID" value="WVZ00860.1"/>
    <property type="molecule type" value="Genomic_DNA"/>
</dbReference>
<feature type="region of interest" description="Disordered" evidence="1">
    <location>
        <begin position="127"/>
        <end position="234"/>
    </location>
</feature>
<dbReference type="AlphaFoldDB" id="A0AAQ3N1Q3"/>
<dbReference type="PANTHER" id="PTHR13582:SF0">
    <property type="entry name" value="M-PHASE PHOSPHOPROTEIN 6"/>
    <property type="match status" value="1"/>
</dbReference>
<organism evidence="2 3">
    <name type="scientific">Vigna mungo</name>
    <name type="common">Black gram</name>
    <name type="synonym">Phaseolus mungo</name>
    <dbReference type="NCBI Taxonomy" id="3915"/>
    <lineage>
        <taxon>Eukaryota</taxon>
        <taxon>Viridiplantae</taxon>
        <taxon>Streptophyta</taxon>
        <taxon>Embryophyta</taxon>
        <taxon>Tracheophyta</taxon>
        <taxon>Spermatophyta</taxon>
        <taxon>Magnoliopsida</taxon>
        <taxon>eudicotyledons</taxon>
        <taxon>Gunneridae</taxon>
        <taxon>Pentapetalae</taxon>
        <taxon>rosids</taxon>
        <taxon>fabids</taxon>
        <taxon>Fabales</taxon>
        <taxon>Fabaceae</taxon>
        <taxon>Papilionoideae</taxon>
        <taxon>50 kb inversion clade</taxon>
        <taxon>NPAAA clade</taxon>
        <taxon>indigoferoid/millettioid clade</taxon>
        <taxon>Phaseoleae</taxon>
        <taxon>Vigna</taxon>
    </lineage>
</organism>